<dbReference type="PROSITE" id="PS51257">
    <property type="entry name" value="PROKAR_LIPOPROTEIN"/>
    <property type="match status" value="1"/>
</dbReference>
<feature type="compositionally biased region" description="Low complexity" evidence="1">
    <location>
        <begin position="23"/>
        <end position="49"/>
    </location>
</feature>
<evidence type="ECO:0000313" key="3">
    <source>
        <dbReference type="EMBL" id="BAX97034.1"/>
    </source>
</evidence>
<feature type="chain" id="PRO_5038836067" description="DUF3558 domain-containing protein" evidence="2">
    <location>
        <begin position="25"/>
        <end position="204"/>
    </location>
</feature>
<evidence type="ECO:0000256" key="2">
    <source>
        <dbReference type="SAM" id="SignalP"/>
    </source>
</evidence>
<reference evidence="3 4" key="2">
    <citation type="journal article" date="2017" name="Int. J. Syst. Evol. Microbiol.">
        <title>Mycobacterium stephanolepidis sp. nov., a rapidly growing species related to Mycobacterium chelonae, isolated from marine teleost fish, Stephanolepis cirrhifer.</title>
        <authorList>
            <person name="Fukano H."/>
            <person name="Wada S."/>
            <person name="Kurata O."/>
            <person name="Katayama K."/>
            <person name="Fujiwara N."/>
            <person name="Hoshino Y."/>
        </authorList>
    </citation>
    <scope>NUCLEOTIDE SEQUENCE [LARGE SCALE GENOMIC DNA]</scope>
    <source>
        <strain evidence="3 4">NJB0901</strain>
    </source>
</reference>
<dbReference type="RefSeq" id="WP_096500425.1">
    <property type="nucleotide sequence ID" value="NZ_AP018165.1"/>
</dbReference>
<dbReference type="InterPro" id="IPR024520">
    <property type="entry name" value="DUF3558"/>
</dbReference>
<evidence type="ECO:0008006" key="5">
    <source>
        <dbReference type="Google" id="ProtNLM"/>
    </source>
</evidence>
<dbReference type="OrthoDB" id="4473371at2"/>
<dbReference type="AlphaFoldDB" id="A0A1Z4EVP9"/>
<name>A0A1Z4EVP9_9MYCO</name>
<evidence type="ECO:0000256" key="1">
    <source>
        <dbReference type="SAM" id="MobiDB-lite"/>
    </source>
</evidence>
<feature type="region of interest" description="Disordered" evidence="1">
    <location>
        <begin position="23"/>
        <end position="69"/>
    </location>
</feature>
<dbReference type="Proteomes" id="UP000217954">
    <property type="component" value="Chromosome"/>
</dbReference>
<organism evidence="3 4">
    <name type="scientific">[Mycobacterium] stephanolepidis</name>
    <dbReference type="NCBI Taxonomy" id="1520670"/>
    <lineage>
        <taxon>Bacteria</taxon>
        <taxon>Bacillati</taxon>
        <taxon>Actinomycetota</taxon>
        <taxon>Actinomycetes</taxon>
        <taxon>Mycobacteriales</taxon>
        <taxon>Mycobacteriaceae</taxon>
        <taxon>Mycobacteroides</taxon>
    </lineage>
</organism>
<keyword evidence="4" id="KW-1185">Reference proteome</keyword>
<gene>
    <name evidence="3" type="ORF">MSTE_01715</name>
</gene>
<sequence length="204" mass="21110">METRILASVLVAAVALSACSTTTAGSPASEATTSASASGAASSPTSSASIPYTLTAPHPPANEGNNGTSFDPCVAYTAAEIRSWGVDPEKVEDTGRQGLEIRGCSWSADGWQLAQTVINNPISDYLNNPQYPIAHRQTIGGLDAVVYQDRVTGASGCYVALPSQQATVHILAGIYNEKTGRKGLPDPCAKAIEVATFVATKLPK</sequence>
<keyword evidence="2" id="KW-0732">Signal</keyword>
<evidence type="ECO:0000313" key="4">
    <source>
        <dbReference type="Proteomes" id="UP000217954"/>
    </source>
</evidence>
<protein>
    <recommendedName>
        <fullName evidence="5">DUF3558 domain-containing protein</fullName>
    </recommendedName>
</protein>
<proteinExistence type="predicted"/>
<dbReference type="EMBL" id="AP018165">
    <property type="protein sequence ID" value="BAX97034.1"/>
    <property type="molecule type" value="Genomic_DNA"/>
</dbReference>
<dbReference type="Pfam" id="PF12079">
    <property type="entry name" value="DUF3558"/>
    <property type="match status" value="1"/>
</dbReference>
<accession>A0A1Z4EVP9</accession>
<reference evidence="4" key="1">
    <citation type="journal article" date="2017" name="Genome Announc.">
        <title>Complete Genome Sequence of Mycobacterium stephanolepidis.</title>
        <authorList>
            <person name="Fukano H."/>
            <person name="Yoshida M."/>
            <person name="Katayama Y."/>
            <person name="Omatsu T."/>
            <person name="Mizutani T."/>
            <person name="Kurata O."/>
            <person name="Wada S."/>
            <person name="Hoshino Y."/>
        </authorList>
    </citation>
    <scope>NUCLEOTIDE SEQUENCE [LARGE SCALE GENOMIC DNA]</scope>
    <source>
        <strain evidence="4">NJB0901</strain>
    </source>
</reference>
<feature type="signal peptide" evidence="2">
    <location>
        <begin position="1"/>
        <end position="24"/>
    </location>
</feature>
<dbReference type="KEGG" id="mste:MSTE_01715"/>